<gene>
    <name evidence="1" type="ORF">FYJ37_15500</name>
</gene>
<organism evidence="1 2">
    <name type="scientific">Clostridium scindens (strain JCM 10418 / VPI 12708)</name>
    <dbReference type="NCBI Taxonomy" id="29347"/>
    <lineage>
        <taxon>Bacteria</taxon>
        <taxon>Bacillati</taxon>
        <taxon>Bacillota</taxon>
        <taxon>Clostridia</taxon>
        <taxon>Lachnospirales</taxon>
        <taxon>Lachnospiraceae</taxon>
    </lineage>
</organism>
<protein>
    <submittedName>
        <fullName evidence="1">Peptide maturation system acyl carrier-related protein</fullName>
    </submittedName>
</protein>
<dbReference type="RefSeq" id="WP_154322944.1">
    <property type="nucleotide sequence ID" value="NZ_CAMBVY010000027.1"/>
</dbReference>
<comment type="caution">
    <text evidence="1">The sequence shown here is derived from an EMBL/GenBank/DDBJ whole genome shotgun (WGS) entry which is preliminary data.</text>
</comment>
<evidence type="ECO:0000313" key="1">
    <source>
        <dbReference type="EMBL" id="MSS41694.1"/>
    </source>
</evidence>
<evidence type="ECO:0000313" key="2">
    <source>
        <dbReference type="Proteomes" id="UP000462363"/>
    </source>
</evidence>
<reference evidence="1 2" key="1">
    <citation type="submission" date="2019-08" db="EMBL/GenBank/DDBJ databases">
        <title>In-depth cultivation of the pig gut microbiome towards novel bacterial diversity and tailored functional studies.</title>
        <authorList>
            <person name="Wylensek D."/>
            <person name="Hitch T.C.A."/>
            <person name="Clavel T."/>
        </authorList>
    </citation>
    <scope>NUCLEOTIDE SEQUENCE [LARGE SCALE GENOMIC DNA]</scope>
    <source>
        <strain evidence="1 2">BL-389-WT-3D</strain>
    </source>
</reference>
<accession>A0A844FDK9</accession>
<dbReference type="AlphaFoldDB" id="A0A844FDK9"/>
<proteinExistence type="predicted"/>
<dbReference type="EMBL" id="VUMB01000046">
    <property type="protein sequence ID" value="MSS41694.1"/>
    <property type="molecule type" value="Genomic_DNA"/>
</dbReference>
<name>A0A844FDK9_CLOSV</name>
<sequence>MGEKCELKSIFEKVGVDIEFLEKNPKENLLGVKIGLTARDLLVVYFEITKKIGCMIPDDIITEGKFNTYADILEITNSVYKKENISRKEEIV</sequence>
<dbReference type="Proteomes" id="UP000462363">
    <property type="component" value="Unassembled WGS sequence"/>
</dbReference>